<keyword evidence="10" id="KW-1185">Reference proteome</keyword>
<dbReference type="AlphaFoldDB" id="A0A0R0GT21"/>
<dbReference type="GO" id="GO:0015937">
    <property type="term" value="P:coenzyme A biosynthetic process"/>
    <property type="evidence" value="ECO:0007669"/>
    <property type="project" value="UniProtKB-ARBA"/>
</dbReference>
<name>A0A0R0GT21_SOYBN</name>
<feature type="domain" description="Nudix hydrolase" evidence="7">
    <location>
        <begin position="66"/>
        <end position="201"/>
    </location>
</feature>
<dbReference type="GO" id="GO:0008893">
    <property type="term" value="F:guanosine-3',5'-bis(diphosphate) 3'-diphosphatase activity"/>
    <property type="evidence" value="ECO:0007669"/>
    <property type="project" value="UniProtKB-ARBA"/>
</dbReference>
<reference evidence="8 9" key="1">
    <citation type="journal article" date="2010" name="Nature">
        <title>Genome sequence of the palaeopolyploid soybean.</title>
        <authorList>
            <person name="Schmutz J."/>
            <person name="Cannon S.B."/>
            <person name="Schlueter J."/>
            <person name="Ma J."/>
            <person name="Mitros T."/>
            <person name="Nelson W."/>
            <person name="Hyten D.L."/>
            <person name="Song Q."/>
            <person name="Thelen J.J."/>
            <person name="Cheng J."/>
            <person name="Xu D."/>
            <person name="Hellsten U."/>
            <person name="May G.D."/>
            <person name="Yu Y."/>
            <person name="Sakurai T."/>
            <person name="Umezawa T."/>
            <person name="Bhattacharyya M.K."/>
            <person name="Sandhu D."/>
            <person name="Valliyodan B."/>
            <person name="Lindquist E."/>
            <person name="Peto M."/>
            <person name="Grant D."/>
            <person name="Shu S."/>
            <person name="Goodstein D."/>
            <person name="Barry K."/>
            <person name="Futrell-Griggs M."/>
            <person name="Abernathy B."/>
            <person name="Du J."/>
            <person name="Tian Z."/>
            <person name="Zhu L."/>
            <person name="Gill N."/>
            <person name="Joshi T."/>
            <person name="Libault M."/>
            <person name="Sethuraman A."/>
            <person name="Zhang X.-C."/>
            <person name="Shinozaki K."/>
            <person name="Nguyen H.T."/>
            <person name="Wing R.A."/>
            <person name="Cregan P."/>
            <person name="Specht J."/>
            <person name="Grimwood J."/>
            <person name="Rokhsar D."/>
            <person name="Stacey G."/>
            <person name="Shoemaker R.C."/>
            <person name="Jackson S.A."/>
        </authorList>
    </citation>
    <scope>NUCLEOTIDE SEQUENCE</scope>
    <source>
        <strain evidence="9">cv. Williams 82</strain>
        <tissue evidence="8">Callus</tissue>
    </source>
</reference>
<evidence type="ECO:0000256" key="2">
    <source>
        <dbReference type="ARBA" id="ARBA00001946"/>
    </source>
</evidence>
<dbReference type="SUPFAM" id="SSF55811">
    <property type="entry name" value="Nudix"/>
    <property type="match status" value="2"/>
</dbReference>
<keyword evidence="4" id="KW-0378">Hydrolase</keyword>
<dbReference type="Pfam" id="PF00293">
    <property type="entry name" value="NUDIX"/>
    <property type="match status" value="2"/>
</dbReference>
<dbReference type="InterPro" id="IPR000086">
    <property type="entry name" value="NUDIX_hydrolase_dom"/>
</dbReference>
<dbReference type="PANTHER" id="PTHR12992:SF24">
    <property type="entry name" value="PEROXISOMAL COENZYME A DIPHOSPHATASE NUDT7"/>
    <property type="match status" value="1"/>
</dbReference>
<reference evidence="9" key="2">
    <citation type="submission" date="2018-02" db="UniProtKB">
        <authorList>
            <consortium name="EnsemblPlants"/>
        </authorList>
    </citation>
    <scope>IDENTIFICATION</scope>
    <source>
        <strain evidence="9">Williams 82</strain>
    </source>
</reference>
<evidence type="ECO:0000256" key="4">
    <source>
        <dbReference type="ARBA" id="ARBA00022801"/>
    </source>
</evidence>
<dbReference type="Gramene" id="KRH21318">
    <property type="protein sequence ID" value="KRH21318"/>
    <property type="gene ID" value="GLYMA_13G232600"/>
</dbReference>
<dbReference type="InterPro" id="IPR015797">
    <property type="entry name" value="NUDIX_hydrolase-like_dom_sf"/>
</dbReference>
<evidence type="ECO:0000313" key="9">
    <source>
        <dbReference type="EnsemblPlants" id="KRH21318"/>
    </source>
</evidence>
<dbReference type="PROSITE" id="PS51462">
    <property type="entry name" value="NUDIX"/>
    <property type="match status" value="2"/>
</dbReference>
<keyword evidence="6" id="KW-0464">Manganese</keyword>
<dbReference type="ExpressionAtlas" id="A0A0R0GT21">
    <property type="expression patterns" value="baseline and differential"/>
</dbReference>
<protein>
    <recommendedName>
        <fullName evidence="7">Nudix hydrolase domain-containing protein</fullName>
    </recommendedName>
</protein>
<reference evidence="8" key="3">
    <citation type="submission" date="2018-07" db="EMBL/GenBank/DDBJ databases">
        <title>WGS assembly of Glycine max.</title>
        <authorList>
            <person name="Schmutz J."/>
            <person name="Cannon S."/>
            <person name="Schlueter J."/>
            <person name="Ma J."/>
            <person name="Mitros T."/>
            <person name="Nelson W."/>
            <person name="Hyten D."/>
            <person name="Song Q."/>
            <person name="Thelen J."/>
            <person name="Cheng J."/>
            <person name="Xu D."/>
            <person name="Hellsten U."/>
            <person name="May G."/>
            <person name="Yu Y."/>
            <person name="Sakurai T."/>
            <person name="Umezawa T."/>
            <person name="Bhattacharyya M."/>
            <person name="Sandhu D."/>
            <person name="Valliyodan B."/>
            <person name="Lindquist E."/>
            <person name="Peto M."/>
            <person name="Grant D."/>
            <person name="Shu S."/>
            <person name="Goodstein D."/>
            <person name="Barry K."/>
            <person name="Futrell-Griggs M."/>
            <person name="Abernathy B."/>
            <person name="Du J."/>
            <person name="Tian Z."/>
            <person name="Zhu L."/>
            <person name="Gill N."/>
            <person name="Joshi T."/>
            <person name="Libault M."/>
            <person name="Sethuraman A."/>
            <person name="Zhang X."/>
            <person name="Shinozaki K."/>
            <person name="Nguyen H."/>
            <person name="Wing R."/>
            <person name="Cregan P."/>
            <person name="Specht J."/>
            <person name="Grimwood J."/>
            <person name="Rokhsar D."/>
            <person name="Stacey G."/>
            <person name="Shoemaker R."/>
            <person name="Jackson S."/>
        </authorList>
    </citation>
    <scope>NUCLEOTIDE SEQUENCE</scope>
    <source>
        <tissue evidence="8">Callus</tissue>
    </source>
</reference>
<dbReference type="GO" id="GO:0010945">
    <property type="term" value="F:coenzyme A diphosphatase activity"/>
    <property type="evidence" value="ECO:0007669"/>
    <property type="project" value="InterPro"/>
</dbReference>
<accession>A0A0R0GT21</accession>
<evidence type="ECO:0000256" key="6">
    <source>
        <dbReference type="ARBA" id="ARBA00023211"/>
    </source>
</evidence>
<feature type="domain" description="Nudix hydrolase" evidence="7">
    <location>
        <begin position="304"/>
        <end position="449"/>
    </location>
</feature>
<dbReference type="GO" id="GO:0046872">
    <property type="term" value="F:metal ion binding"/>
    <property type="evidence" value="ECO:0007669"/>
    <property type="project" value="UniProtKB-KW"/>
</dbReference>
<evidence type="ECO:0000313" key="10">
    <source>
        <dbReference type="Proteomes" id="UP000008827"/>
    </source>
</evidence>
<keyword evidence="3" id="KW-0479">Metal-binding</keyword>
<dbReference type="CDD" id="cd03426">
    <property type="entry name" value="NUDIX_CoAse_Nudt7"/>
    <property type="match status" value="2"/>
</dbReference>
<dbReference type="GO" id="GO:0005737">
    <property type="term" value="C:cytoplasm"/>
    <property type="evidence" value="ECO:0007669"/>
    <property type="project" value="UniProtKB-ARBA"/>
</dbReference>
<evidence type="ECO:0000313" key="8">
    <source>
        <dbReference type="EMBL" id="KRH21318.1"/>
    </source>
</evidence>
<evidence type="ECO:0000259" key="7">
    <source>
        <dbReference type="PROSITE" id="PS51462"/>
    </source>
</evidence>
<comment type="cofactor">
    <cofactor evidence="1">
        <name>Mn(2+)</name>
        <dbReference type="ChEBI" id="CHEBI:29035"/>
    </cofactor>
</comment>
<gene>
    <name evidence="8" type="ORF">GLYMA_13G232600</name>
</gene>
<proteinExistence type="predicted"/>
<evidence type="ECO:0000256" key="5">
    <source>
        <dbReference type="ARBA" id="ARBA00022842"/>
    </source>
</evidence>
<dbReference type="Gene3D" id="3.90.79.10">
    <property type="entry name" value="Nucleoside Triphosphate Pyrophosphohydrolase"/>
    <property type="match status" value="2"/>
</dbReference>
<dbReference type="Proteomes" id="UP000008827">
    <property type="component" value="Chromosome 13"/>
</dbReference>
<dbReference type="EnsemblPlants" id="KRH21318">
    <property type="protein sequence ID" value="KRH21318"/>
    <property type="gene ID" value="GLYMA_13G232600"/>
</dbReference>
<evidence type="ECO:0000256" key="1">
    <source>
        <dbReference type="ARBA" id="ARBA00001936"/>
    </source>
</evidence>
<dbReference type="FunFam" id="3.90.79.10:FF:000036">
    <property type="entry name" value="Nudix hydrolase 11"/>
    <property type="match status" value="2"/>
</dbReference>
<dbReference type="InterPro" id="IPR045121">
    <property type="entry name" value="CoAse"/>
</dbReference>
<keyword evidence="5" id="KW-0460">Magnesium</keyword>
<organism evidence="8">
    <name type="scientific">Glycine max</name>
    <name type="common">Soybean</name>
    <name type="synonym">Glycine hispida</name>
    <dbReference type="NCBI Taxonomy" id="3847"/>
    <lineage>
        <taxon>Eukaryota</taxon>
        <taxon>Viridiplantae</taxon>
        <taxon>Streptophyta</taxon>
        <taxon>Embryophyta</taxon>
        <taxon>Tracheophyta</taxon>
        <taxon>Spermatophyta</taxon>
        <taxon>Magnoliopsida</taxon>
        <taxon>eudicotyledons</taxon>
        <taxon>Gunneridae</taxon>
        <taxon>Pentapetalae</taxon>
        <taxon>rosids</taxon>
        <taxon>fabids</taxon>
        <taxon>Fabales</taxon>
        <taxon>Fabaceae</taxon>
        <taxon>Papilionoideae</taxon>
        <taxon>50 kb inversion clade</taxon>
        <taxon>NPAAA clade</taxon>
        <taxon>indigoferoid/millettioid clade</taxon>
        <taxon>Phaseoleae</taxon>
        <taxon>Glycine</taxon>
        <taxon>Glycine subgen. Soja</taxon>
    </lineage>
</organism>
<dbReference type="GO" id="GO:0006637">
    <property type="term" value="P:acyl-CoA metabolic process"/>
    <property type="evidence" value="ECO:0007669"/>
    <property type="project" value="UniProtKB-ARBA"/>
</dbReference>
<evidence type="ECO:0000256" key="3">
    <source>
        <dbReference type="ARBA" id="ARBA00022723"/>
    </source>
</evidence>
<dbReference type="EMBL" id="CM000846">
    <property type="protein sequence ID" value="KRH21318.1"/>
    <property type="molecule type" value="Genomic_DNA"/>
</dbReference>
<dbReference type="PANTHER" id="PTHR12992">
    <property type="entry name" value="NUDIX HYDROLASE"/>
    <property type="match status" value="1"/>
</dbReference>
<sequence length="483" mass="53775">MDSSNSNGASQRLLDLAQRLRLYKPPPFPEDILDQIMEEKGDKVVSEVSYTKSATPIAQNTAKIGYKRAAVLICIFEGDAGDLRVILTKRSSKLSTYSGQVALPGGKAEEGDKDDGDTAKREAMEEIGLDPELVDVVTVLEPFFSKYLMRVVPVIGILHDKKAFKPVLNPAEVEAVFDAPLEMFLKDEKRSQKKMQCMGENYLIHLFDYEIEHKKFLIWGLTAGILIRAASVVYQRPPAFMEQNPKFKLPRDLTIRDIRGEVRNVKWCNKGMGSNSTETGGIHNSPSSSNDLITKSKLTVLKKNKRAAVLICVFEGGDGNLRVFLTQRASSLSTHSGEVSLPGGKREEGDADDVQTALREAKEEIGLDPSLVSYGVTIIPVVGVLSDKDAFSPILNSTEVEAIFDVPLEMFLKNDNRRAEEREWMGEKHLVHYFDYEDGNNKYVIWAITAAILIRAATLLLQRPPAFLEQRPKIWGGMTENGI</sequence>
<comment type="cofactor">
    <cofactor evidence="2">
        <name>Mg(2+)</name>
        <dbReference type="ChEBI" id="CHEBI:18420"/>
    </cofactor>
</comment>